<gene>
    <name evidence="3" type="ORF">D187_005616</name>
</gene>
<dbReference type="OrthoDB" id="9801101at2"/>
<feature type="modified residue" description="4-aspartylphosphate" evidence="1">
    <location>
        <position position="86"/>
    </location>
</feature>
<dbReference type="InterPro" id="IPR052048">
    <property type="entry name" value="ST_Response_Regulator"/>
</dbReference>
<evidence type="ECO:0000313" key="4">
    <source>
        <dbReference type="Proteomes" id="UP000011682"/>
    </source>
</evidence>
<evidence type="ECO:0000313" key="3">
    <source>
        <dbReference type="EMBL" id="EPX63211.1"/>
    </source>
</evidence>
<evidence type="ECO:0000256" key="1">
    <source>
        <dbReference type="PROSITE-ProRule" id="PRU00169"/>
    </source>
</evidence>
<name>S9PJI5_CYSF2</name>
<dbReference type="GO" id="GO:0000160">
    <property type="term" value="P:phosphorelay signal transduction system"/>
    <property type="evidence" value="ECO:0007669"/>
    <property type="project" value="InterPro"/>
</dbReference>
<organism evidence="3 4">
    <name type="scientific">Cystobacter fuscus (strain ATCC 25194 / DSM 2262 / NBRC 100088 / M29)</name>
    <dbReference type="NCBI Taxonomy" id="1242864"/>
    <lineage>
        <taxon>Bacteria</taxon>
        <taxon>Pseudomonadati</taxon>
        <taxon>Myxococcota</taxon>
        <taxon>Myxococcia</taxon>
        <taxon>Myxococcales</taxon>
        <taxon>Cystobacterineae</taxon>
        <taxon>Archangiaceae</taxon>
        <taxon>Cystobacter</taxon>
    </lineage>
</organism>
<dbReference type="InterPro" id="IPR011006">
    <property type="entry name" value="CheY-like_superfamily"/>
</dbReference>
<dbReference type="eggNOG" id="COG0784">
    <property type="taxonomic scope" value="Bacteria"/>
</dbReference>
<evidence type="ECO:0000259" key="2">
    <source>
        <dbReference type="PROSITE" id="PS50110"/>
    </source>
</evidence>
<dbReference type="Gene3D" id="3.40.50.2300">
    <property type="match status" value="1"/>
</dbReference>
<dbReference type="AlphaFoldDB" id="S9PJI5"/>
<keyword evidence="4" id="KW-1185">Reference proteome</keyword>
<reference evidence="3" key="1">
    <citation type="submission" date="2013-05" db="EMBL/GenBank/DDBJ databases">
        <title>Genome assembly of Cystobacter fuscus DSM 2262.</title>
        <authorList>
            <person name="Sharma G."/>
            <person name="Khatri I."/>
            <person name="Kaur C."/>
            <person name="Mayilraj S."/>
            <person name="Subramanian S."/>
        </authorList>
    </citation>
    <scope>NUCLEOTIDE SEQUENCE [LARGE SCALE GENOMIC DNA]</scope>
    <source>
        <strain evidence="3">DSM 2262</strain>
    </source>
</reference>
<dbReference type="Proteomes" id="UP000011682">
    <property type="component" value="Unassembled WGS sequence"/>
</dbReference>
<dbReference type="SUPFAM" id="SSF52172">
    <property type="entry name" value="CheY-like"/>
    <property type="match status" value="1"/>
</dbReference>
<comment type="caution">
    <text evidence="3">The sequence shown here is derived from an EMBL/GenBank/DDBJ whole genome shotgun (WGS) entry which is preliminary data.</text>
</comment>
<dbReference type="CDD" id="cd00156">
    <property type="entry name" value="REC"/>
    <property type="match status" value="1"/>
</dbReference>
<dbReference type="InterPro" id="IPR001789">
    <property type="entry name" value="Sig_transdc_resp-reg_receiver"/>
</dbReference>
<protein>
    <submittedName>
        <fullName evidence="3">Response regulator</fullName>
    </submittedName>
</protein>
<dbReference type="PANTHER" id="PTHR43228">
    <property type="entry name" value="TWO-COMPONENT RESPONSE REGULATOR"/>
    <property type="match status" value="1"/>
</dbReference>
<keyword evidence="1" id="KW-0597">Phosphoprotein</keyword>
<dbReference type="PANTHER" id="PTHR43228:SF1">
    <property type="entry name" value="TWO-COMPONENT RESPONSE REGULATOR ARR22"/>
    <property type="match status" value="1"/>
</dbReference>
<accession>S9PJI5</accession>
<proteinExistence type="predicted"/>
<dbReference type="PROSITE" id="PS50110">
    <property type="entry name" value="RESPONSE_REGULATORY"/>
    <property type="match status" value="1"/>
</dbReference>
<sequence length="151" mass="16437">MSARENVLLTRRSCSSATGGLAGGRLDPTAAQDVTRKVLVVDDDADWREFLRLCLEDLGYEAIEAANGQEALDSLARQRYRVMLLDLNMPGMNGLEVLERMPRNGEPPRVVLLTAAAVQDVGGALRSGPHYYLPKGASRDQLSLLLQSLDA</sequence>
<dbReference type="SMART" id="SM00448">
    <property type="entry name" value="REC"/>
    <property type="match status" value="1"/>
</dbReference>
<dbReference type="RefSeq" id="WP_002630461.1">
    <property type="nucleotide sequence ID" value="NZ_ANAH02000005.1"/>
</dbReference>
<dbReference type="Pfam" id="PF00072">
    <property type="entry name" value="Response_reg"/>
    <property type="match status" value="1"/>
</dbReference>
<dbReference type="EMBL" id="ANAH02000005">
    <property type="protein sequence ID" value="EPX63211.1"/>
    <property type="molecule type" value="Genomic_DNA"/>
</dbReference>
<feature type="domain" description="Response regulatory" evidence="2">
    <location>
        <begin position="37"/>
        <end position="150"/>
    </location>
</feature>